<proteinExistence type="predicted"/>
<evidence type="ECO:0000313" key="3">
    <source>
        <dbReference type="Proteomes" id="UP000678393"/>
    </source>
</evidence>
<feature type="coiled-coil region" evidence="1">
    <location>
        <begin position="9"/>
        <end position="156"/>
    </location>
</feature>
<name>A0A8S3ZZJ1_9EUPU</name>
<gene>
    <name evidence="2" type="ORF">CUNI_LOCUS19048</name>
</gene>
<dbReference type="AlphaFoldDB" id="A0A8S3ZZJ1"/>
<accession>A0A8S3ZZJ1</accession>
<dbReference type="EMBL" id="CAJHNH020006257">
    <property type="protein sequence ID" value="CAG5133490.1"/>
    <property type="molecule type" value="Genomic_DNA"/>
</dbReference>
<protein>
    <submittedName>
        <fullName evidence="2">Uncharacterized protein</fullName>
    </submittedName>
</protein>
<reference evidence="2" key="1">
    <citation type="submission" date="2021-04" db="EMBL/GenBank/DDBJ databases">
        <authorList>
            <consortium name="Molecular Ecology Group"/>
        </authorList>
    </citation>
    <scope>NUCLEOTIDE SEQUENCE</scope>
</reference>
<organism evidence="2 3">
    <name type="scientific">Candidula unifasciata</name>
    <dbReference type="NCBI Taxonomy" id="100452"/>
    <lineage>
        <taxon>Eukaryota</taxon>
        <taxon>Metazoa</taxon>
        <taxon>Spiralia</taxon>
        <taxon>Lophotrochozoa</taxon>
        <taxon>Mollusca</taxon>
        <taxon>Gastropoda</taxon>
        <taxon>Heterobranchia</taxon>
        <taxon>Euthyneura</taxon>
        <taxon>Panpulmonata</taxon>
        <taxon>Eupulmonata</taxon>
        <taxon>Stylommatophora</taxon>
        <taxon>Helicina</taxon>
        <taxon>Helicoidea</taxon>
        <taxon>Geomitridae</taxon>
        <taxon>Candidula</taxon>
    </lineage>
</organism>
<evidence type="ECO:0000313" key="2">
    <source>
        <dbReference type="EMBL" id="CAG5133490.1"/>
    </source>
</evidence>
<dbReference type="PANTHER" id="PTHR35088">
    <property type="entry name" value="COILED-COIL DOMAIN-CONTAINING PROTEIN 178"/>
    <property type="match status" value="1"/>
</dbReference>
<evidence type="ECO:0000256" key="1">
    <source>
        <dbReference type="SAM" id="Coils"/>
    </source>
</evidence>
<dbReference type="Proteomes" id="UP000678393">
    <property type="component" value="Unassembled WGS sequence"/>
</dbReference>
<keyword evidence="1" id="KW-0175">Coiled coil</keyword>
<comment type="caution">
    <text evidence="2">The sequence shown here is derived from an EMBL/GenBank/DDBJ whole genome shotgun (WGS) entry which is preliminary data.</text>
</comment>
<sequence length="296" mass="33912">MAGDITQQIQETEQQHKETCQKLSQTLAQVQPHHQTLQADLQSVNQQLQTMEANSSMMKNKIEEMDAAQAMMDRFVTKAENEIQILTSEMQEQELQLDAGRKIVNDLRHRLDETLERLRGSESQHKHLLSQRQEVLNKHERDRALFMEKNQQLAAKYRQLQMDYLLRKELMLKSYDERVKGEAAITDMKQLKSLQGKLHGALVEFFKVSNLYGTTALSTLEQESLVNAGRVSELHVNMQQALDDIAQFLNARREGKLAKVSTVGSVWTGTEHSPVVTFEDGVKAAKPKFRVEVKQL</sequence>
<dbReference type="PANTHER" id="PTHR35088:SF1">
    <property type="entry name" value="COILED-COIL DOMAIN-CONTAINING PROTEIN 178"/>
    <property type="match status" value="1"/>
</dbReference>
<dbReference type="OrthoDB" id="10010556at2759"/>
<keyword evidence="3" id="KW-1185">Reference proteome</keyword>
<dbReference type="InterPro" id="IPR038826">
    <property type="entry name" value="CCDC178"/>
</dbReference>
<dbReference type="SUPFAM" id="SSF57997">
    <property type="entry name" value="Tropomyosin"/>
    <property type="match status" value="1"/>
</dbReference>